<dbReference type="GO" id="GO:0043122">
    <property type="term" value="P:regulation of canonical NF-kappaB signal transduction"/>
    <property type="evidence" value="ECO:0007669"/>
    <property type="project" value="TreeGrafter"/>
</dbReference>
<reference evidence="4" key="1">
    <citation type="submission" date="2021-02" db="EMBL/GenBank/DDBJ databases">
        <authorList>
            <person name="Dougan E. K."/>
            <person name="Rhodes N."/>
            <person name="Thang M."/>
            <person name="Chan C."/>
        </authorList>
    </citation>
    <scope>NUCLEOTIDE SEQUENCE</scope>
</reference>
<comment type="caution">
    <text evidence="4">The sequence shown here is derived from an EMBL/GenBank/DDBJ whole genome shotgun (WGS) entry which is preliminary data.</text>
</comment>
<feature type="domain" description="RING-type" evidence="2">
    <location>
        <begin position="407"/>
        <end position="445"/>
    </location>
</feature>
<dbReference type="SUPFAM" id="SSF57850">
    <property type="entry name" value="RING/U-box"/>
    <property type="match status" value="1"/>
</dbReference>
<dbReference type="PANTHER" id="PTHR10131">
    <property type="entry name" value="TNF RECEPTOR ASSOCIATED FACTOR"/>
    <property type="match status" value="1"/>
</dbReference>
<dbReference type="OrthoDB" id="412261at2759"/>
<dbReference type="Gene3D" id="2.30.30.40">
    <property type="entry name" value="SH3 Domains"/>
    <property type="match status" value="1"/>
</dbReference>
<dbReference type="InterPro" id="IPR037252">
    <property type="entry name" value="Mib_Herc2_sf"/>
</dbReference>
<evidence type="ECO:0000259" key="2">
    <source>
        <dbReference type="PROSITE" id="PS50089"/>
    </source>
</evidence>
<keyword evidence="1" id="KW-0863">Zinc-finger</keyword>
<evidence type="ECO:0000259" key="3">
    <source>
        <dbReference type="PROSITE" id="PS51416"/>
    </source>
</evidence>
<dbReference type="InterPro" id="IPR013083">
    <property type="entry name" value="Znf_RING/FYVE/PHD"/>
</dbReference>
<dbReference type="SUPFAM" id="SSF159034">
    <property type="entry name" value="Mib/herc2 domain-like"/>
    <property type="match status" value="1"/>
</dbReference>
<dbReference type="EMBL" id="CAJNDS010002701">
    <property type="protein sequence ID" value="CAE7567909.1"/>
    <property type="molecule type" value="Genomic_DNA"/>
</dbReference>
<protein>
    <submittedName>
        <fullName evidence="4">Traf6-b protein</fullName>
    </submittedName>
</protein>
<keyword evidence="1" id="KW-0862">Zinc</keyword>
<dbReference type="PANTHER" id="PTHR10131:SF94">
    <property type="entry name" value="TNF RECEPTOR-ASSOCIATED FACTOR 4"/>
    <property type="match status" value="1"/>
</dbReference>
<organism evidence="4 5">
    <name type="scientific">Symbiodinium natans</name>
    <dbReference type="NCBI Taxonomy" id="878477"/>
    <lineage>
        <taxon>Eukaryota</taxon>
        <taxon>Sar</taxon>
        <taxon>Alveolata</taxon>
        <taxon>Dinophyceae</taxon>
        <taxon>Suessiales</taxon>
        <taxon>Symbiodiniaceae</taxon>
        <taxon>Symbiodinium</taxon>
    </lineage>
</organism>
<dbReference type="GO" id="GO:0016567">
    <property type="term" value="P:protein ubiquitination"/>
    <property type="evidence" value="ECO:0007669"/>
    <property type="project" value="InterPro"/>
</dbReference>
<keyword evidence="5" id="KW-1185">Reference proteome</keyword>
<dbReference type="InterPro" id="IPR010606">
    <property type="entry name" value="Mib_Herc2"/>
</dbReference>
<dbReference type="GO" id="GO:0008270">
    <property type="term" value="F:zinc ion binding"/>
    <property type="evidence" value="ECO:0007669"/>
    <property type="project" value="UniProtKB-KW"/>
</dbReference>
<sequence>MAAAVFIVSGAGGVGASVNGVYSCVGTLNGKSKYQLQDGRAILYYHDFWKINYRDDESGWYYSHPDEKSESPPLGEWTTEGYFLGNAEPAPTVAVELMTQELWVSGAGGVGCTVNGLYTLTESLNGRPKYQQVNGRAIMYFNEHWKLNYRDDVSGWYYQHPDASSETPPNGYWTTEGYFFDDADPPPVVACTTFEDASQQDTVLRCARLSVRVRRGPDWCWNQQDGGAGHFGVTIERLSATPGWVGVLWDTGDENNYRVGHDDSYDLVLVTSFRVAGAGGVGEFMNGDYVQFDTFNDRPRYRLHGGDAILFFEDNWKLGSRHEVGWYYWHPNAASKTPPTGPWSMASFFSNPENDMSPAPSVSEIHEVIEASGGEVRQGKSSDTIDNMLCGHDEEWENPEEAQKSKCSVCLCVARDALSHGCGELFCEACWMRCQAEDEKCPVCRQDGSANVAPAYANRRAILNLMMLCPNKCGQSFSLREKDSHLSECAPRTAQQHAPVICELCGDMVPADGLARHMESNPGKHMAALLMEVGRLRSEVVELKSRLAQHAGA</sequence>
<proteinExistence type="predicted"/>
<accession>A0A812UGE5</accession>
<feature type="domain" description="MIB/HERC2" evidence="3">
    <location>
        <begin position="199"/>
        <end position="273"/>
    </location>
</feature>
<dbReference type="AlphaFoldDB" id="A0A812UGE5"/>
<dbReference type="Gene3D" id="3.30.40.10">
    <property type="entry name" value="Zinc/RING finger domain, C3HC4 (zinc finger)"/>
    <property type="match status" value="2"/>
</dbReference>
<dbReference type="Proteomes" id="UP000604046">
    <property type="component" value="Unassembled WGS sequence"/>
</dbReference>
<evidence type="ECO:0000313" key="4">
    <source>
        <dbReference type="EMBL" id="CAE7567909.1"/>
    </source>
</evidence>
<gene>
    <name evidence="4" type="primary">traf6-b</name>
    <name evidence="4" type="ORF">SNAT2548_LOCUS32235</name>
</gene>
<evidence type="ECO:0000256" key="1">
    <source>
        <dbReference type="PROSITE-ProRule" id="PRU00175"/>
    </source>
</evidence>
<dbReference type="Pfam" id="PF06701">
    <property type="entry name" value="MIB_HERC2"/>
    <property type="match status" value="1"/>
</dbReference>
<keyword evidence="1" id="KW-0479">Metal-binding</keyword>
<dbReference type="InterPro" id="IPR001841">
    <property type="entry name" value="Znf_RING"/>
</dbReference>
<dbReference type="PROSITE" id="PS50089">
    <property type="entry name" value="ZF_RING_2"/>
    <property type="match status" value="1"/>
</dbReference>
<evidence type="ECO:0000313" key="5">
    <source>
        <dbReference type="Proteomes" id="UP000604046"/>
    </source>
</evidence>
<name>A0A812UGE5_9DINO</name>
<dbReference type="GO" id="GO:0004842">
    <property type="term" value="F:ubiquitin-protein transferase activity"/>
    <property type="evidence" value="ECO:0007669"/>
    <property type="project" value="InterPro"/>
</dbReference>
<dbReference type="PROSITE" id="PS51416">
    <property type="entry name" value="MIB_HERC2"/>
    <property type="match status" value="1"/>
</dbReference>